<keyword evidence="2" id="KW-1185">Reference proteome</keyword>
<sequence>MPFCSTFLPHRRIGRLKSLRNGLSPRLSEWCGFKSIFLPTNGVATPWQAIQEEQDLRVENRFSWLYRMMLASGQQPSFDRMANAKQKPPRTTRIHWRELPLVGKSTCACPDASLPWVEYVIIARERTRNSKGLARVVGLGFQGKSEHHGAAHIDTDWRFVLCEIELCQESFLSLALSLTLHWNQISGHAGAVSGGRRQL</sequence>
<organism evidence="1 2">
    <name type="scientific">Phyllosticta citrichinensis</name>
    <dbReference type="NCBI Taxonomy" id="1130410"/>
    <lineage>
        <taxon>Eukaryota</taxon>
        <taxon>Fungi</taxon>
        <taxon>Dikarya</taxon>
        <taxon>Ascomycota</taxon>
        <taxon>Pezizomycotina</taxon>
        <taxon>Dothideomycetes</taxon>
        <taxon>Dothideomycetes incertae sedis</taxon>
        <taxon>Botryosphaeriales</taxon>
        <taxon>Phyllostictaceae</taxon>
        <taxon>Phyllosticta</taxon>
    </lineage>
</organism>
<name>A0ABR1XMI1_9PEZI</name>
<evidence type="ECO:0000313" key="1">
    <source>
        <dbReference type="EMBL" id="KAK8161281.1"/>
    </source>
</evidence>
<accession>A0ABR1XMI1</accession>
<dbReference type="EMBL" id="JBBWUH010000007">
    <property type="protein sequence ID" value="KAK8161281.1"/>
    <property type="molecule type" value="Genomic_DNA"/>
</dbReference>
<evidence type="ECO:0000313" key="2">
    <source>
        <dbReference type="Proteomes" id="UP001456524"/>
    </source>
</evidence>
<comment type="caution">
    <text evidence="1">The sequence shown here is derived from an EMBL/GenBank/DDBJ whole genome shotgun (WGS) entry which is preliminary data.</text>
</comment>
<protein>
    <submittedName>
        <fullName evidence="1">Uncharacterized protein</fullName>
    </submittedName>
</protein>
<proteinExistence type="predicted"/>
<gene>
    <name evidence="1" type="ORF">IWX90DRAFT_264887</name>
</gene>
<dbReference type="Proteomes" id="UP001456524">
    <property type="component" value="Unassembled WGS sequence"/>
</dbReference>
<reference evidence="1 2" key="1">
    <citation type="journal article" date="2022" name="G3 (Bethesda)">
        <title>Enemy or ally: a genomic approach to elucidate the lifestyle of Phyllosticta citrichinaensis.</title>
        <authorList>
            <person name="Buijs V.A."/>
            <person name="Groenewald J.Z."/>
            <person name="Haridas S."/>
            <person name="LaButti K.M."/>
            <person name="Lipzen A."/>
            <person name="Martin F.M."/>
            <person name="Barry K."/>
            <person name="Grigoriev I.V."/>
            <person name="Crous P.W."/>
            <person name="Seidl M.F."/>
        </authorList>
    </citation>
    <scope>NUCLEOTIDE SEQUENCE [LARGE SCALE GENOMIC DNA]</scope>
    <source>
        <strain evidence="1 2">CBS 129764</strain>
    </source>
</reference>